<proteinExistence type="predicted"/>
<protein>
    <recommendedName>
        <fullName evidence="3">B3/B4 tRNA-binding domain-containing protein</fullName>
    </recommendedName>
</protein>
<dbReference type="InterPro" id="IPR037217">
    <property type="entry name" value="Trp/Indoleamine_2_3_dOase-like"/>
</dbReference>
<dbReference type="GO" id="GO:0019441">
    <property type="term" value="P:L-tryptophan catabolic process to kynurenine"/>
    <property type="evidence" value="ECO:0007669"/>
    <property type="project" value="InterPro"/>
</dbReference>
<evidence type="ECO:0008006" key="3">
    <source>
        <dbReference type="Google" id="ProtNLM"/>
    </source>
</evidence>
<evidence type="ECO:0000313" key="1">
    <source>
        <dbReference type="EMBL" id="KRQ96805.1"/>
    </source>
</evidence>
<dbReference type="GO" id="GO:0020037">
    <property type="term" value="F:heme binding"/>
    <property type="evidence" value="ECO:0007669"/>
    <property type="project" value="InterPro"/>
</dbReference>
<gene>
    <name evidence="1" type="ORF">CP49_33175</name>
</gene>
<name>A0A0R3KVD4_9BRAD</name>
<dbReference type="SUPFAM" id="SSF140959">
    <property type="entry name" value="Indolic compounds 2,3-dioxygenase-like"/>
    <property type="match status" value="1"/>
</dbReference>
<dbReference type="Gene3D" id="1.20.58.480">
    <property type="match status" value="1"/>
</dbReference>
<keyword evidence="2" id="KW-1185">Reference proteome</keyword>
<accession>A0A0R3KVD4</accession>
<dbReference type="SUPFAM" id="SSF56037">
    <property type="entry name" value="PheT/TilS domain"/>
    <property type="match status" value="1"/>
</dbReference>
<dbReference type="AlphaFoldDB" id="A0A0R3KVD4"/>
<evidence type="ECO:0000313" key="2">
    <source>
        <dbReference type="Proteomes" id="UP000051913"/>
    </source>
</evidence>
<reference evidence="1 2" key="1">
    <citation type="submission" date="2014-03" db="EMBL/GenBank/DDBJ databases">
        <title>Bradyrhizobium valentinum sp. nov., isolated from effective nodules of Lupinus mariae-josephae, a lupine endemic of basic-lime soils in Eastern Spain.</title>
        <authorList>
            <person name="Duran D."/>
            <person name="Rey L."/>
            <person name="Navarro A."/>
            <person name="Busquets A."/>
            <person name="Imperial J."/>
            <person name="Ruiz-Argueso T."/>
        </authorList>
    </citation>
    <scope>NUCLEOTIDE SEQUENCE [LARGE SCALE GENOMIC DNA]</scope>
    <source>
        <strain evidence="1 2">LmjM3</strain>
    </source>
</reference>
<dbReference type="Proteomes" id="UP000051913">
    <property type="component" value="Unassembled WGS sequence"/>
</dbReference>
<comment type="caution">
    <text evidence="1">The sequence shown here is derived from an EMBL/GenBank/DDBJ whole genome shotgun (WGS) entry which is preliminary data.</text>
</comment>
<sequence>MISKSIVELLRPISLGHYIRSARETGRGQVEPSGRLEFVSALERVALVYANAANLDHEEERLSHLISDVLHSERALLDNPIPRYPIYTNIAILNRFVGVYSHLSIQDTWARCRKALAILCDDWLSFERHALDRFERSKAGGTETTGENFHEKFVRQRIQNLELLCSFLASVDRPTIASVNNSLPARHPIDWIYYALEHDGAVALAHLSALPQSSYHDEYLFLRTLHLTETCFWAIITGIRAATQAYARNEFGITLLALKESNFFAEFMVRALSVFRTLPYESFFDGFRVATGDSSAVQSEKFQHLEIISRGLSDEKRAALRSKKELSWLADWRPGAEATLGGLLASVEQSQLETASNLRAELFRLDRSLQSWRNIHLGIARSYLPEGTVGTGEEGVTYLEKHFQNPGLFAHADNQKVATTTKLVSENAFVTSNDLLGLRIGFIIARDVPVPALLDAARALGEQTKERLKDLSRDTNYALSKLFGYYDPIFARYSKPFPLKKQLQDAMKNGLPDRPIPKLLLSLELSTGLLMGLHDGGALRFPVRVTTASEGQHFEAMNGKTLALGSEELILADEVRAFASYVQGPDKRTAVQLPTEPTGKTIKSLLFAVFGAPGLPEADFEAALDFVQTAAFSMAGRKPDVYLLTTKLAHV</sequence>
<dbReference type="GO" id="GO:0046872">
    <property type="term" value="F:metal ion binding"/>
    <property type="evidence" value="ECO:0007669"/>
    <property type="project" value="InterPro"/>
</dbReference>
<dbReference type="EMBL" id="LLXX01000189">
    <property type="protein sequence ID" value="KRQ96805.1"/>
    <property type="molecule type" value="Genomic_DNA"/>
</dbReference>
<organism evidence="1 2">
    <name type="scientific">Bradyrhizobium valentinum</name>
    <dbReference type="NCBI Taxonomy" id="1518501"/>
    <lineage>
        <taxon>Bacteria</taxon>
        <taxon>Pseudomonadati</taxon>
        <taxon>Pseudomonadota</taxon>
        <taxon>Alphaproteobacteria</taxon>
        <taxon>Hyphomicrobiales</taxon>
        <taxon>Nitrobacteraceae</taxon>
        <taxon>Bradyrhizobium</taxon>
    </lineage>
</organism>